<dbReference type="EMBL" id="BGZK01000551">
    <property type="protein sequence ID" value="GBP49725.1"/>
    <property type="molecule type" value="Genomic_DNA"/>
</dbReference>
<dbReference type="AlphaFoldDB" id="A0A4C1WHZ3"/>
<comment type="caution">
    <text evidence="1">The sequence shown here is derived from an EMBL/GenBank/DDBJ whole genome shotgun (WGS) entry which is preliminary data.</text>
</comment>
<dbReference type="Proteomes" id="UP000299102">
    <property type="component" value="Unassembled WGS sequence"/>
</dbReference>
<evidence type="ECO:0000313" key="1">
    <source>
        <dbReference type="EMBL" id="GBP49725.1"/>
    </source>
</evidence>
<proteinExistence type="predicted"/>
<accession>A0A4C1WHZ3</accession>
<reference evidence="1 2" key="1">
    <citation type="journal article" date="2019" name="Commun. Biol.">
        <title>The bagworm genome reveals a unique fibroin gene that provides high tensile strength.</title>
        <authorList>
            <person name="Kono N."/>
            <person name="Nakamura H."/>
            <person name="Ohtoshi R."/>
            <person name="Tomita M."/>
            <person name="Numata K."/>
            <person name="Arakawa K."/>
        </authorList>
    </citation>
    <scope>NUCLEOTIDE SEQUENCE [LARGE SCALE GENOMIC DNA]</scope>
</reference>
<keyword evidence="2" id="KW-1185">Reference proteome</keyword>
<organism evidence="1 2">
    <name type="scientific">Eumeta variegata</name>
    <name type="common">Bagworm moth</name>
    <name type="synonym">Eumeta japonica</name>
    <dbReference type="NCBI Taxonomy" id="151549"/>
    <lineage>
        <taxon>Eukaryota</taxon>
        <taxon>Metazoa</taxon>
        <taxon>Ecdysozoa</taxon>
        <taxon>Arthropoda</taxon>
        <taxon>Hexapoda</taxon>
        <taxon>Insecta</taxon>
        <taxon>Pterygota</taxon>
        <taxon>Neoptera</taxon>
        <taxon>Endopterygota</taxon>
        <taxon>Lepidoptera</taxon>
        <taxon>Glossata</taxon>
        <taxon>Ditrysia</taxon>
        <taxon>Tineoidea</taxon>
        <taxon>Psychidae</taxon>
        <taxon>Oiketicinae</taxon>
        <taxon>Eumeta</taxon>
    </lineage>
</organism>
<protein>
    <submittedName>
        <fullName evidence="1">Uncharacterized protein</fullName>
    </submittedName>
</protein>
<evidence type="ECO:0000313" key="2">
    <source>
        <dbReference type="Proteomes" id="UP000299102"/>
    </source>
</evidence>
<sequence>MDIRQSSRGKLSNIHGKLEKRRAKLRCQGKPLQAANNKESFIWALDLCLPRPRRRRLFRVRKEVLSKKKIKGHNRCSRPSEYSGGCSWANT</sequence>
<gene>
    <name evidence="1" type="ORF">EVAR_33479_1</name>
</gene>
<name>A0A4C1WHZ3_EUMVA</name>